<dbReference type="InterPro" id="IPR007345">
    <property type="entry name" value="Polysacch_pyruvyl_Trfase"/>
</dbReference>
<organism evidence="2 3">
    <name type="scientific">Sphingobium lactosutens DS20</name>
    <dbReference type="NCBI Taxonomy" id="1331060"/>
    <lineage>
        <taxon>Bacteria</taxon>
        <taxon>Pseudomonadati</taxon>
        <taxon>Pseudomonadota</taxon>
        <taxon>Alphaproteobacteria</taxon>
        <taxon>Sphingomonadales</taxon>
        <taxon>Sphingomonadaceae</taxon>
        <taxon>Sphingobium</taxon>
    </lineage>
</organism>
<sequence>MRRDRIRSRMNAALISDQREWLWQVYARHLGYGRPYALVDFPDHPNVGDSAIWLGELTILRAITGRDPAYVSTWHDFDRQAFLHACPEGPLLIHGGGNLGDLWSHHQNFRESLLLDLPDRTIVQLPQSIFFRDSSAALDFAALAKRHPDFTLYVRDHASLRFARSTLGLPAHLAPDSAMMLDLKRQAVASEPILALMRNDAERVEGAPDLPPGAKLVDWLEDDDEMPGGHDAASRERQAVARVNRGVALLSQAQHLLTDRLHGHILALLLDLPHDIRDNCYGKLSAYVASWQTGSTPAHRGV</sequence>
<dbReference type="eggNOG" id="COG5039">
    <property type="taxonomic scope" value="Bacteria"/>
</dbReference>
<dbReference type="AlphaFoldDB" id="T0HKJ3"/>
<feature type="domain" description="Polysaccharide pyruvyl transferase" evidence="1">
    <location>
        <begin position="46"/>
        <end position="273"/>
    </location>
</feature>
<dbReference type="Pfam" id="PF04230">
    <property type="entry name" value="PS_pyruv_trans"/>
    <property type="match status" value="1"/>
</dbReference>
<dbReference type="PATRIC" id="fig|1331060.3.peg.3506"/>
<evidence type="ECO:0000313" key="2">
    <source>
        <dbReference type="EMBL" id="EQB12703.1"/>
    </source>
</evidence>
<name>T0HKJ3_9SPHN</name>
<dbReference type="EMBL" id="ATDP01000101">
    <property type="protein sequence ID" value="EQB12703.1"/>
    <property type="molecule type" value="Genomic_DNA"/>
</dbReference>
<gene>
    <name evidence="2" type="ORF">RLDS_18190</name>
</gene>
<evidence type="ECO:0000259" key="1">
    <source>
        <dbReference type="Pfam" id="PF04230"/>
    </source>
</evidence>
<comment type="caution">
    <text evidence="2">The sequence shown here is derived from an EMBL/GenBank/DDBJ whole genome shotgun (WGS) entry which is preliminary data.</text>
</comment>
<proteinExistence type="predicted"/>
<keyword evidence="3" id="KW-1185">Reference proteome</keyword>
<reference evidence="2 3" key="1">
    <citation type="journal article" date="2013" name="Genome Announc.">
        <title>Draft Genome Sequence of Sphingobium lactosutens Strain DS20T, Isolated from a Hexachlorocyclohexane Dumpsite.</title>
        <authorList>
            <person name="Kumar R."/>
            <person name="Dwivedi V."/>
            <person name="Negi V."/>
            <person name="Khurana J.P."/>
            <person name="Lal R."/>
        </authorList>
    </citation>
    <scope>NUCLEOTIDE SEQUENCE [LARGE SCALE GENOMIC DNA]</scope>
    <source>
        <strain evidence="2 3">DS20</strain>
    </source>
</reference>
<dbReference type="Proteomes" id="UP000015531">
    <property type="component" value="Unassembled WGS sequence"/>
</dbReference>
<protein>
    <recommendedName>
        <fullName evidence="1">Polysaccharide pyruvyl transferase domain-containing protein</fullName>
    </recommendedName>
</protein>
<accession>T0HKJ3</accession>
<evidence type="ECO:0000313" key="3">
    <source>
        <dbReference type="Proteomes" id="UP000015531"/>
    </source>
</evidence>